<dbReference type="Pfam" id="PF05147">
    <property type="entry name" value="LANC_like"/>
    <property type="match status" value="1"/>
</dbReference>
<dbReference type="GO" id="GO:0046872">
    <property type="term" value="F:metal ion binding"/>
    <property type="evidence" value="ECO:0007669"/>
    <property type="project" value="UniProtKB-KW"/>
</dbReference>
<organism evidence="2 3">
    <name type="scientific">Bacillus vallismortis</name>
    <dbReference type="NCBI Taxonomy" id="72361"/>
    <lineage>
        <taxon>Bacteria</taxon>
        <taxon>Bacillati</taxon>
        <taxon>Bacillota</taxon>
        <taxon>Bacilli</taxon>
        <taxon>Bacillales</taxon>
        <taxon>Bacillaceae</taxon>
        <taxon>Bacillus</taxon>
    </lineage>
</organism>
<dbReference type="GO" id="GO:0031179">
    <property type="term" value="P:peptide modification"/>
    <property type="evidence" value="ECO:0007669"/>
    <property type="project" value="InterPro"/>
</dbReference>
<dbReference type="PRINTS" id="PR01950">
    <property type="entry name" value="LANCSUPER"/>
</dbReference>
<evidence type="ECO:0000313" key="3">
    <source>
        <dbReference type="Proteomes" id="UP001067121"/>
    </source>
</evidence>
<sequence>MERGTVSGIEVEIVKEMARQISNYDKVLEIVNQKDNFRSIGEVPLIPWKSTALSHGIPGICMLYAELHAHFPEEGWDDLGHQYLSILVNEIKENGLHTPSMFSGAAGIGLAAVCLSQRFTYYNGLISSINDYLAETVPQLLADFEQRQVYMSDYDVIEGVSGIASYLLLFQEDKAMGDLLIDMLTYLVRLTEDITVDGETVPGWHIPSQHQFTDIEKKAYPNGNFNMGLAHGIPGPICVLSSALMQGIEVKGQERAIEKMVDFLLRFSEKEEQDRLFWKGIISFEEYQNGSPPNAVNFSRDAWCYGRPGVCLAIVKAGKALQNPELLNIGVQNLRYTISDIKGIYSPTVCHGYSGIGQIMLAVNQLTGQEYFKEELQEIKQKIMSFYDKDYIFGFHNYESMEGDEVVPLQYVGLLDGAVGVGLGMLNMELGSKTDWTKALLI</sequence>
<dbReference type="EMBL" id="JALAOH010000077">
    <property type="protein sequence ID" value="MCY8318685.1"/>
    <property type="molecule type" value="Genomic_DNA"/>
</dbReference>
<feature type="binding site" evidence="1">
    <location>
        <position position="304"/>
    </location>
    <ligand>
        <name>Zn(2+)</name>
        <dbReference type="ChEBI" id="CHEBI:29105"/>
    </ligand>
</feature>
<proteinExistence type="predicted"/>
<dbReference type="Proteomes" id="UP001067121">
    <property type="component" value="Unassembled WGS sequence"/>
</dbReference>
<reference evidence="2" key="1">
    <citation type="submission" date="2022-02" db="EMBL/GenBank/DDBJ databases">
        <title>Crop Bioprotection Bacillus Genome Sequencing.</title>
        <authorList>
            <person name="Dunlap C."/>
        </authorList>
    </citation>
    <scope>NUCLEOTIDE SEQUENCE</scope>
    <source>
        <strain evidence="2">98-1</strain>
    </source>
</reference>
<feature type="binding site" evidence="1">
    <location>
        <position position="351"/>
    </location>
    <ligand>
        <name>Zn(2+)</name>
        <dbReference type="ChEBI" id="CHEBI:29105"/>
    </ligand>
</feature>
<dbReference type="SUPFAM" id="SSF158745">
    <property type="entry name" value="LanC-like"/>
    <property type="match status" value="1"/>
</dbReference>
<protein>
    <submittedName>
        <fullName evidence="2">Lanthionine synthetase C family protein</fullName>
    </submittedName>
</protein>
<feature type="binding site" evidence="1">
    <location>
        <position position="350"/>
    </location>
    <ligand>
        <name>Zn(2+)</name>
        <dbReference type="ChEBI" id="CHEBI:29105"/>
    </ligand>
</feature>
<dbReference type="Gene3D" id="1.50.10.20">
    <property type="match status" value="1"/>
</dbReference>
<evidence type="ECO:0000256" key="1">
    <source>
        <dbReference type="PIRSR" id="PIRSR607822-1"/>
    </source>
</evidence>
<name>A0AAP3CPA2_BACVA</name>
<keyword evidence="1" id="KW-0862">Zinc</keyword>
<dbReference type="CDD" id="cd04793">
    <property type="entry name" value="LanC"/>
    <property type="match status" value="1"/>
</dbReference>
<comment type="caution">
    <text evidence="2">The sequence shown here is derived from an EMBL/GenBank/DDBJ whole genome shotgun (WGS) entry which is preliminary data.</text>
</comment>
<dbReference type="SMART" id="SM01260">
    <property type="entry name" value="LANC_like"/>
    <property type="match status" value="1"/>
</dbReference>
<dbReference type="InterPro" id="IPR033889">
    <property type="entry name" value="LanC"/>
</dbReference>
<dbReference type="InterPro" id="IPR020452">
    <property type="entry name" value="Subtilin_biosynthesis_SpaC"/>
</dbReference>
<dbReference type="AlphaFoldDB" id="A0AAP3CPA2"/>
<dbReference type="PRINTS" id="PR01953">
    <property type="entry name" value="SPACPROTEIN"/>
</dbReference>
<evidence type="ECO:0000313" key="2">
    <source>
        <dbReference type="EMBL" id="MCY8318685.1"/>
    </source>
</evidence>
<accession>A0AAP3CPA2</accession>
<dbReference type="InterPro" id="IPR007822">
    <property type="entry name" value="LANC-like"/>
</dbReference>
<keyword evidence="1" id="KW-0479">Metal-binding</keyword>
<gene>
    <name evidence="2" type="ORF">MOC71_18615</name>
</gene>
<dbReference type="RefSeq" id="WP_268534042.1">
    <property type="nucleotide sequence ID" value="NZ_JALAKO010000014.1"/>
</dbReference>